<dbReference type="AlphaFoldDB" id="A0A6G1C3Y0"/>
<organism evidence="1 2">
    <name type="scientific">Oryza meyeriana var. granulata</name>
    <dbReference type="NCBI Taxonomy" id="110450"/>
    <lineage>
        <taxon>Eukaryota</taxon>
        <taxon>Viridiplantae</taxon>
        <taxon>Streptophyta</taxon>
        <taxon>Embryophyta</taxon>
        <taxon>Tracheophyta</taxon>
        <taxon>Spermatophyta</taxon>
        <taxon>Magnoliopsida</taxon>
        <taxon>Liliopsida</taxon>
        <taxon>Poales</taxon>
        <taxon>Poaceae</taxon>
        <taxon>BOP clade</taxon>
        <taxon>Oryzoideae</taxon>
        <taxon>Oryzeae</taxon>
        <taxon>Oryzinae</taxon>
        <taxon>Oryza</taxon>
        <taxon>Oryza meyeriana</taxon>
    </lineage>
</organism>
<proteinExistence type="predicted"/>
<dbReference type="OrthoDB" id="694794at2759"/>
<sequence>MLALTFHDKIALIFSSSKAVIDAVDNISVLLAVTILLNGVRPVLSGNLGWNDSWHCNTDSNSGTYDRAV</sequence>
<evidence type="ECO:0000313" key="2">
    <source>
        <dbReference type="Proteomes" id="UP000479710"/>
    </source>
</evidence>
<protein>
    <submittedName>
        <fullName evidence="1">Uncharacterized protein</fullName>
    </submittedName>
</protein>
<gene>
    <name evidence="1" type="ORF">E2562_012396</name>
</gene>
<evidence type="ECO:0000313" key="1">
    <source>
        <dbReference type="EMBL" id="KAF0895365.1"/>
    </source>
</evidence>
<keyword evidence="2" id="KW-1185">Reference proteome</keyword>
<reference evidence="1 2" key="1">
    <citation type="submission" date="2019-11" db="EMBL/GenBank/DDBJ databases">
        <title>Whole genome sequence of Oryza granulata.</title>
        <authorList>
            <person name="Li W."/>
        </authorList>
    </citation>
    <scope>NUCLEOTIDE SEQUENCE [LARGE SCALE GENOMIC DNA]</scope>
    <source>
        <strain evidence="2">cv. Menghai</strain>
        <tissue evidence="1">Leaf</tissue>
    </source>
</reference>
<accession>A0A6G1C3Y0</accession>
<dbReference type="EMBL" id="SPHZ02000010">
    <property type="protein sequence ID" value="KAF0895365.1"/>
    <property type="molecule type" value="Genomic_DNA"/>
</dbReference>
<dbReference type="Proteomes" id="UP000479710">
    <property type="component" value="Unassembled WGS sequence"/>
</dbReference>
<comment type="caution">
    <text evidence="1">The sequence shown here is derived from an EMBL/GenBank/DDBJ whole genome shotgun (WGS) entry which is preliminary data.</text>
</comment>
<name>A0A6G1C3Y0_9ORYZ</name>